<organism evidence="1">
    <name type="scientific">bioreactor metagenome</name>
    <dbReference type="NCBI Taxonomy" id="1076179"/>
    <lineage>
        <taxon>unclassified sequences</taxon>
        <taxon>metagenomes</taxon>
        <taxon>ecological metagenomes</taxon>
    </lineage>
</organism>
<proteinExistence type="predicted"/>
<evidence type="ECO:0000313" key="1">
    <source>
        <dbReference type="EMBL" id="MPN49515.1"/>
    </source>
</evidence>
<protein>
    <submittedName>
        <fullName evidence="1">Uncharacterized protein</fullName>
    </submittedName>
</protein>
<comment type="caution">
    <text evidence="1">The sequence shown here is derived from an EMBL/GenBank/DDBJ whole genome shotgun (WGS) entry which is preliminary data.</text>
</comment>
<dbReference type="EMBL" id="VSSQ01112829">
    <property type="protein sequence ID" value="MPN49515.1"/>
    <property type="molecule type" value="Genomic_DNA"/>
</dbReference>
<accession>A0A645IDZ2</accession>
<dbReference type="Gene3D" id="3.20.20.370">
    <property type="entry name" value="Glycoside hydrolase/deacetylase"/>
    <property type="match status" value="1"/>
</dbReference>
<reference evidence="1" key="1">
    <citation type="submission" date="2019-08" db="EMBL/GenBank/DDBJ databases">
        <authorList>
            <person name="Kucharzyk K."/>
            <person name="Murdoch R.W."/>
            <person name="Higgins S."/>
            <person name="Loffler F."/>
        </authorList>
    </citation>
    <scope>NUCLEOTIDE SEQUENCE</scope>
</reference>
<dbReference type="AlphaFoldDB" id="A0A645IDZ2"/>
<gene>
    <name evidence="1" type="ORF">SDC9_197136</name>
</gene>
<sequence length="180" mass="20511">MNHLEKNRLKNEVTSLEKVLGRSIKSGRAHYLILDSAKSFGEYEKSGIALDSTGGFSDIIGFRFGTCKLFRPFDFCAMKASSVIEAPLIIMDGTLKDTFFMNLSCEKAVELSKELIDTIFKYSGVFTLLWHNTSFFRDGWNRWEGVYESILDYTMEKKFVSVNGRDIINIFDGGSYEKDT</sequence>
<name>A0A645IDZ2_9ZZZZ</name>